<evidence type="ECO:0000256" key="1">
    <source>
        <dbReference type="ARBA" id="ARBA00004141"/>
    </source>
</evidence>
<evidence type="ECO:0000259" key="11">
    <source>
        <dbReference type="PROSITE" id="PS50893"/>
    </source>
</evidence>
<evidence type="ECO:0000256" key="2">
    <source>
        <dbReference type="ARBA" id="ARBA00014334"/>
    </source>
</evidence>
<evidence type="ECO:0000256" key="5">
    <source>
        <dbReference type="ARBA" id="ARBA00022741"/>
    </source>
</evidence>
<feature type="transmembrane region" description="Helical" evidence="10">
    <location>
        <begin position="266"/>
        <end position="289"/>
    </location>
</feature>
<evidence type="ECO:0000256" key="7">
    <source>
        <dbReference type="ARBA" id="ARBA00022989"/>
    </source>
</evidence>
<keyword evidence="6" id="KW-0067">ATP-binding</keyword>
<feature type="transmembrane region" description="Helical" evidence="10">
    <location>
        <begin position="334"/>
        <end position="356"/>
    </location>
</feature>
<dbReference type="InterPro" id="IPR003593">
    <property type="entry name" value="AAA+_ATPase"/>
</dbReference>
<evidence type="ECO:0000256" key="3">
    <source>
        <dbReference type="ARBA" id="ARBA00022448"/>
    </source>
</evidence>
<organism evidence="12 13">
    <name type="scientific">Porphyra umbilicalis</name>
    <name type="common">Purple laver</name>
    <name type="synonym">Red alga</name>
    <dbReference type="NCBI Taxonomy" id="2786"/>
    <lineage>
        <taxon>Eukaryota</taxon>
        <taxon>Rhodophyta</taxon>
        <taxon>Bangiophyceae</taxon>
        <taxon>Bangiales</taxon>
        <taxon>Bangiaceae</taxon>
        <taxon>Porphyra</taxon>
    </lineage>
</organism>
<dbReference type="Pfam" id="PF00005">
    <property type="entry name" value="ABC_tran"/>
    <property type="match status" value="1"/>
</dbReference>
<feature type="transmembrane region" description="Helical" evidence="10">
    <location>
        <begin position="21"/>
        <end position="41"/>
    </location>
</feature>
<dbReference type="CDD" id="cd03263">
    <property type="entry name" value="ABC_subfamily_A"/>
    <property type="match status" value="1"/>
</dbReference>
<dbReference type="Gene3D" id="3.40.50.300">
    <property type="entry name" value="P-loop containing nucleotide triphosphate hydrolases"/>
    <property type="match status" value="1"/>
</dbReference>
<dbReference type="OrthoDB" id="10255969at2759"/>
<keyword evidence="7 10" id="KW-1133">Transmembrane helix</keyword>
<evidence type="ECO:0000256" key="10">
    <source>
        <dbReference type="SAM" id="Phobius"/>
    </source>
</evidence>
<evidence type="ECO:0000256" key="4">
    <source>
        <dbReference type="ARBA" id="ARBA00022692"/>
    </source>
</evidence>
<evidence type="ECO:0000256" key="8">
    <source>
        <dbReference type="ARBA" id="ARBA00023136"/>
    </source>
</evidence>
<dbReference type="InterPro" id="IPR026082">
    <property type="entry name" value="ABCA"/>
</dbReference>
<dbReference type="Pfam" id="PF12698">
    <property type="entry name" value="ABC2_membrane_3"/>
    <property type="match status" value="1"/>
</dbReference>
<dbReference type="InterPro" id="IPR017871">
    <property type="entry name" value="ABC_transporter-like_CS"/>
</dbReference>
<feature type="domain" description="ABC transporter" evidence="11">
    <location>
        <begin position="523"/>
        <end position="752"/>
    </location>
</feature>
<sequence length="823" mass="88848">MAYGSQLKALLLKNLLLTKRSFGGLAVQLAAPLVINILLYLSDRTSEANGGFFRDGLDTPVPTIHALNALPRCTSISYPDACVSFGFAPDTPDVARWVGLAADAAGLPSSEVRGFPQESALNEFLVAHPNRTVAAYVFEERDLNAIEGGNISYVVQYNETEHDRFPLGSSDFVSRVFVPTMVRHMNQVLMTQVAGGRTVELDLSRAVMPHPPLVGVNDAYGDYGLLLTFAVYMANMVLFLSKIVNEKVAKLRQALRLAGQRQSQHFISWGLLFFLTNLATTTLLILLGLAFGFKFFRETTAAVYILTFFIFGCALVPWVFLFDTITRSTEAVSLYLFNFFIVNYFIATGAFILYVVDQDGENLVSDNVLPLRFVFALLPPVMFFKCITDIANFALRGQGLSLSLASKYTSVFPVTTCWAWMAWTSAVVMVLAIYLDNVVSSPTGTAQPLLYFFRPSYWRTAKVLEPVVPPEAANGADAAASRDSPPAVDRTDGATSFDAAAEDPDVRREREAVDAGLRDDRAVVLRHLRKTFKSVVAVDDVTVSIPHNSLFCLLGHNGAGKSTTFNMLTGLTSVTGGDATVYGHSVKDDMAGLRPLLGVCPQHDVLFDRLTGAEHVRLFAALKGVPRAARQAEVDERLAQVALSDVGGRYAGQYSGGMRRRLSVALALVADPKIVFLDEPTTGMDPIARRGVWDAIQSAKADRVLILVTHSMEECEKLADGVGIVSRGRLRVLGTPLRLKAHFGAGYRLSVLCDDDAAAAAVAELATAILPSTVATPADADAESREGVMLELLVPRAGAGRMSELVGALEARKAGGGGSAALA</sequence>
<dbReference type="InterPro" id="IPR027417">
    <property type="entry name" value="P-loop_NTPase"/>
</dbReference>
<evidence type="ECO:0000256" key="6">
    <source>
        <dbReference type="ARBA" id="ARBA00022840"/>
    </source>
</evidence>
<feature type="region of interest" description="Disordered" evidence="9">
    <location>
        <begin position="474"/>
        <end position="505"/>
    </location>
</feature>
<name>A0A1X6NZ70_PORUM</name>
<dbReference type="GO" id="GO:0005319">
    <property type="term" value="F:lipid transporter activity"/>
    <property type="evidence" value="ECO:0007669"/>
    <property type="project" value="TreeGrafter"/>
</dbReference>
<dbReference type="FunFam" id="3.40.50.300:FF:000665">
    <property type="entry name" value="ABC transporter A family member 2"/>
    <property type="match status" value="1"/>
</dbReference>
<dbReference type="PANTHER" id="PTHR19229">
    <property type="entry name" value="ATP-BINDING CASSETTE TRANSPORTER SUBFAMILY A ABCA"/>
    <property type="match status" value="1"/>
</dbReference>
<dbReference type="GO" id="GO:0016020">
    <property type="term" value="C:membrane"/>
    <property type="evidence" value="ECO:0007669"/>
    <property type="project" value="UniProtKB-SubCell"/>
</dbReference>
<evidence type="ECO:0000313" key="13">
    <source>
        <dbReference type="Proteomes" id="UP000218209"/>
    </source>
</evidence>
<dbReference type="SMART" id="SM00382">
    <property type="entry name" value="AAA"/>
    <property type="match status" value="1"/>
</dbReference>
<feature type="transmembrane region" description="Helical" evidence="10">
    <location>
        <begin position="301"/>
        <end position="322"/>
    </location>
</feature>
<dbReference type="EMBL" id="KV918983">
    <property type="protein sequence ID" value="OSX73693.1"/>
    <property type="molecule type" value="Genomic_DNA"/>
</dbReference>
<feature type="compositionally biased region" description="Low complexity" evidence="9">
    <location>
        <begin position="474"/>
        <end position="487"/>
    </location>
</feature>
<accession>A0A1X6NZ70</accession>
<feature type="transmembrane region" description="Helical" evidence="10">
    <location>
        <begin position="408"/>
        <end position="435"/>
    </location>
</feature>
<dbReference type="Proteomes" id="UP000218209">
    <property type="component" value="Unassembled WGS sequence"/>
</dbReference>
<evidence type="ECO:0000256" key="9">
    <source>
        <dbReference type="SAM" id="MobiDB-lite"/>
    </source>
</evidence>
<protein>
    <recommendedName>
        <fullName evidence="2">Probable ATP-dependent transporter ycf16</fullName>
    </recommendedName>
</protein>
<keyword evidence="8 10" id="KW-0472">Membrane</keyword>
<evidence type="ECO:0000313" key="12">
    <source>
        <dbReference type="EMBL" id="OSX73693.1"/>
    </source>
</evidence>
<keyword evidence="13" id="KW-1185">Reference proteome</keyword>
<dbReference type="InterPro" id="IPR003439">
    <property type="entry name" value="ABC_transporter-like_ATP-bd"/>
</dbReference>
<reference evidence="12 13" key="1">
    <citation type="submission" date="2017-03" db="EMBL/GenBank/DDBJ databases">
        <title>WGS assembly of Porphyra umbilicalis.</title>
        <authorList>
            <person name="Brawley S.H."/>
            <person name="Blouin N.A."/>
            <person name="Ficko-Blean E."/>
            <person name="Wheeler G.L."/>
            <person name="Lohr M."/>
            <person name="Goodson H.V."/>
            <person name="Jenkins J.W."/>
            <person name="Blaby-Haas C.E."/>
            <person name="Helliwell K.E."/>
            <person name="Chan C."/>
            <person name="Marriage T."/>
            <person name="Bhattacharya D."/>
            <person name="Klein A.S."/>
            <person name="Badis Y."/>
            <person name="Brodie J."/>
            <person name="Cao Y."/>
            <person name="Collen J."/>
            <person name="Dittami S.M."/>
            <person name="Gachon C.M."/>
            <person name="Green B.R."/>
            <person name="Karpowicz S."/>
            <person name="Kim J.W."/>
            <person name="Kudahl U."/>
            <person name="Lin S."/>
            <person name="Michel G."/>
            <person name="Mittag M."/>
            <person name="Olson B.J."/>
            <person name="Pangilinan J."/>
            <person name="Peng Y."/>
            <person name="Qiu H."/>
            <person name="Shu S."/>
            <person name="Singer J.T."/>
            <person name="Smith A.G."/>
            <person name="Sprecher B.N."/>
            <person name="Wagner V."/>
            <person name="Wang W."/>
            <person name="Wang Z.-Y."/>
            <person name="Yan J."/>
            <person name="Yarish C."/>
            <person name="Zoeuner-Riek S."/>
            <person name="Zhuang Y."/>
            <person name="Zou Y."/>
            <person name="Lindquist E.A."/>
            <person name="Grimwood J."/>
            <person name="Barry K."/>
            <person name="Rokhsar D.S."/>
            <person name="Schmutz J."/>
            <person name="Stiller J.W."/>
            <person name="Grossman A.R."/>
            <person name="Prochnik S.E."/>
        </authorList>
    </citation>
    <scope>NUCLEOTIDE SEQUENCE [LARGE SCALE GENOMIC DNA]</scope>
    <source>
        <strain evidence="12">4086291</strain>
    </source>
</reference>
<keyword evidence="4 10" id="KW-0812">Transmembrane</keyword>
<dbReference type="InterPro" id="IPR013525">
    <property type="entry name" value="ABC2_TM"/>
</dbReference>
<proteinExistence type="predicted"/>
<dbReference type="PROSITE" id="PS50893">
    <property type="entry name" value="ABC_TRANSPORTER_2"/>
    <property type="match status" value="1"/>
</dbReference>
<feature type="transmembrane region" description="Helical" evidence="10">
    <location>
        <begin position="223"/>
        <end position="245"/>
    </location>
</feature>
<dbReference type="GO" id="GO:0140359">
    <property type="term" value="F:ABC-type transporter activity"/>
    <property type="evidence" value="ECO:0007669"/>
    <property type="project" value="InterPro"/>
</dbReference>
<comment type="subcellular location">
    <subcellularLocation>
        <location evidence="1">Membrane</location>
        <topology evidence="1">Multi-pass membrane protein</topology>
    </subcellularLocation>
</comment>
<dbReference type="PROSITE" id="PS00211">
    <property type="entry name" value="ABC_TRANSPORTER_1"/>
    <property type="match status" value="1"/>
</dbReference>
<gene>
    <name evidence="12" type="ORF">BU14_0331s0011</name>
</gene>
<dbReference type="AlphaFoldDB" id="A0A1X6NZ70"/>
<dbReference type="GO" id="GO:0005524">
    <property type="term" value="F:ATP binding"/>
    <property type="evidence" value="ECO:0007669"/>
    <property type="project" value="UniProtKB-KW"/>
</dbReference>
<dbReference type="SUPFAM" id="SSF52540">
    <property type="entry name" value="P-loop containing nucleoside triphosphate hydrolases"/>
    <property type="match status" value="1"/>
</dbReference>
<keyword evidence="3" id="KW-0813">Transport</keyword>
<dbReference type="GO" id="GO:0016887">
    <property type="term" value="F:ATP hydrolysis activity"/>
    <property type="evidence" value="ECO:0007669"/>
    <property type="project" value="InterPro"/>
</dbReference>
<keyword evidence="5" id="KW-0547">Nucleotide-binding</keyword>
<feature type="transmembrane region" description="Helical" evidence="10">
    <location>
        <begin position="368"/>
        <end position="387"/>
    </location>
</feature>